<protein>
    <submittedName>
        <fullName evidence="1">Uncharacterized protein</fullName>
    </submittedName>
</protein>
<name>A0A6C0LH18_9ZZZZ</name>
<dbReference type="AlphaFoldDB" id="A0A6C0LH18"/>
<sequence length="226" mass="27296">MQNIGVLCDTEWDNYILIHNKFKKINSEHYRINALYGKTLEIFNNCASNNYLTVIRHYSDNLSKTIYNLLKICDVWLIFTNQVEYNTQTRLVIEKCEEYNIKYIIISEYSRNEDYYSFQHDKELSFKKNLENITKSENYNISEFDYKEYNDNFNSKSFVSLSITSDIRTKLKESYGSVSQHKKERSIRLLYDKDEIKREKQLKKTIKEITQLDFSKNRLSYYKNLK</sequence>
<organism evidence="1">
    <name type="scientific">viral metagenome</name>
    <dbReference type="NCBI Taxonomy" id="1070528"/>
    <lineage>
        <taxon>unclassified sequences</taxon>
        <taxon>metagenomes</taxon>
        <taxon>organismal metagenomes</taxon>
    </lineage>
</organism>
<dbReference type="EMBL" id="MN740478">
    <property type="protein sequence ID" value="QHU28981.1"/>
    <property type="molecule type" value="Genomic_DNA"/>
</dbReference>
<evidence type="ECO:0000313" key="1">
    <source>
        <dbReference type="EMBL" id="QHU28981.1"/>
    </source>
</evidence>
<proteinExistence type="predicted"/>
<accession>A0A6C0LH18</accession>
<reference evidence="1" key="1">
    <citation type="journal article" date="2020" name="Nature">
        <title>Giant virus diversity and host interactions through global metagenomics.</title>
        <authorList>
            <person name="Schulz F."/>
            <person name="Roux S."/>
            <person name="Paez-Espino D."/>
            <person name="Jungbluth S."/>
            <person name="Walsh D.A."/>
            <person name="Denef V.J."/>
            <person name="McMahon K.D."/>
            <person name="Konstantinidis K.T."/>
            <person name="Eloe-Fadrosh E.A."/>
            <person name="Kyrpides N.C."/>
            <person name="Woyke T."/>
        </authorList>
    </citation>
    <scope>NUCLEOTIDE SEQUENCE</scope>
    <source>
        <strain evidence="1">GVMAG-M-3300027791-30</strain>
    </source>
</reference>